<sequence length="149" mass="16239">MILRYCLRRKGCEGLGTARWRLPLCATLPLFAAPAALIALPLPATPRCLTCNLPAVARCLINCLLQPNASAGPAIYPLPLRSMCSLEACQHACIFQSRVRPPTIAICLCSLCNSSLPVRGCPPVYLLVLVAYSLSYCRFTPAYWICDLL</sequence>
<reference evidence="2" key="1">
    <citation type="journal article" date="2024" name="Proc. Natl. Acad. Sci. U.S.A.">
        <title>Extraordinary preservation of gene collinearity over three hundred million years revealed in homosporous lycophytes.</title>
        <authorList>
            <person name="Li C."/>
            <person name="Wickell D."/>
            <person name="Kuo L.Y."/>
            <person name="Chen X."/>
            <person name="Nie B."/>
            <person name="Liao X."/>
            <person name="Peng D."/>
            <person name="Ji J."/>
            <person name="Jenkins J."/>
            <person name="Williams M."/>
            <person name="Shu S."/>
            <person name="Plott C."/>
            <person name="Barry K."/>
            <person name="Rajasekar S."/>
            <person name="Grimwood J."/>
            <person name="Han X."/>
            <person name="Sun S."/>
            <person name="Hou Z."/>
            <person name="He W."/>
            <person name="Dai G."/>
            <person name="Sun C."/>
            <person name="Schmutz J."/>
            <person name="Leebens-Mack J.H."/>
            <person name="Li F.W."/>
            <person name="Wang L."/>
        </authorList>
    </citation>
    <scope>NUCLEOTIDE SEQUENCE [LARGE SCALE GENOMIC DNA]</scope>
    <source>
        <strain evidence="2">cv. PW_Plant_1</strain>
    </source>
</reference>
<comment type="caution">
    <text evidence="1">The sequence shown here is derived from an EMBL/GenBank/DDBJ whole genome shotgun (WGS) entry which is preliminary data.</text>
</comment>
<organism evidence="1 2">
    <name type="scientific">Diphasiastrum complanatum</name>
    <name type="common">Issler's clubmoss</name>
    <name type="synonym">Lycopodium complanatum</name>
    <dbReference type="NCBI Taxonomy" id="34168"/>
    <lineage>
        <taxon>Eukaryota</taxon>
        <taxon>Viridiplantae</taxon>
        <taxon>Streptophyta</taxon>
        <taxon>Embryophyta</taxon>
        <taxon>Tracheophyta</taxon>
        <taxon>Lycopodiopsida</taxon>
        <taxon>Lycopodiales</taxon>
        <taxon>Lycopodiaceae</taxon>
        <taxon>Lycopodioideae</taxon>
        <taxon>Diphasiastrum</taxon>
    </lineage>
</organism>
<name>A0ACC2CZF6_DIPCM</name>
<dbReference type="Proteomes" id="UP001162992">
    <property type="component" value="Chromosome 8"/>
</dbReference>
<protein>
    <submittedName>
        <fullName evidence="1">Uncharacterized protein</fullName>
    </submittedName>
</protein>
<evidence type="ECO:0000313" key="1">
    <source>
        <dbReference type="EMBL" id="KAJ7547299.1"/>
    </source>
</evidence>
<keyword evidence="2" id="KW-1185">Reference proteome</keyword>
<dbReference type="EMBL" id="CM055099">
    <property type="protein sequence ID" value="KAJ7547299.1"/>
    <property type="molecule type" value="Genomic_DNA"/>
</dbReference>
<accession>A0ACC2CZF6</accession>
<evidence type="ECO:0000313" key="2">
    <source>
        <dbReference type="Proteomes" id="UP001162992"/>
    </source>
</evidence>
<gene>
    <name evidence="1" type="ORF">O6H91_08G079100</name>
</gene>
<proteinExistence type="predicted"/>